<protein>
    <submittedName>
        <fullName evidence="1">Uncharacterized protein</fullName>
    </submittedName>
</protein>
<dbReference type="EMBL" id="MN739360">
    <property type="protein sequence ID" value="QHT00864.1"/>
    <property type="molecule type" value="Genomic_DNA"/>
</dbReference>
<dbReference type="AlphaFoldDB" id="A0A6C0CBG9"/>
<organism evidence="1">
    <name type="scientific">viral metagenome</name>
    <dbReference type="NCBI Taxonomy" id="1070528"/>
    <lineage>
        <taxon>unclassified sequences</taxon>
        <taxon>metagenomes</taxon>
        <taxon>organismal metagenomes</taxon>
    </lineage>
</organism>
<reference evidence="1" key="1">
    <citation type="journal article" date="2020" name="Nature">
        <title>Giant virus diversity and host interactions through global metagenomics.</title>
        <authorList>
            <person name="Schulz F."/>
            <person name="Roux S."/>
            <person name="Paez-Espino D."/>
            <person name="Jungbluth S."/>
            <person name="Walsh D.A."/>
            <person name="Denef V.J."/>
            <person name="McMahon K.D."/>
            <person name="Konstantinidis K.T."/>
            <person name="Eloe-Fadrosh E.A."/>
            <person name="Kyrpides N.C."/>
            <person name="Woyke T."/>
        </authorList>
    </citation>
    <scope>NUCLEOTIDE SEQUENCE</scope>
    <source>
        <strain evidence="1">GVMAG-M-3300020192-26</strain>
    </source>
</reference>
<sequence length="66" mass="7359">MLLSDLVNKSRSTDALFSKIYKKAENSNTYKRALIHYMKLACKLPDAGAAAKWLSDISNSKSKKGH</sequence>
<name>A0A6C0CBG9_9ZZZZ</name>
<evidence type="ECO:0000313" key="1">
    <source>
        <dbReference type="EMBL" id="QHT00864.1"/>
    </source>
</evidence>
<accession>A0A6C0CBG9</accession>
<proteinExistence type="predicted"/>